<sequence length="386" mass="44227">MASFINPDLNRSETSMDGEVEYRPVLPFIQNKHYTSMGEKWYVKYLLLPCYLPLSPFVLLLRIMIIIPLFLLLALACFFLNLGTDPTRPFDRVRATFLVLITAPIIRLMLFTMGYCVIVRNRKGKAKCHAIVANHTDFMDIPCMYCAESTSYVSKEAATRFWAIRAIATATRTILIRRDIAKYTHEEVTQLISPGCDTKSLSGFCQLEARAKIMKEEDNDLWTPLLIFPEGTTTTGKSLLRFHTSIFRLGVSVQPISIKYYSWIHTEYVGKSLFRVLIRKLFNPFCVTVITYLETVASNGELSPRTLADVAGKRIADSLHIPYLPYTSEDGFYFRNLRTTSEKCSPEFIRDYGWIGTEDALNLKQDVAFTEQYRLPKGPIIRHPEC</sequence>
<dbReference type="GO" id="GO:0006629">
    <property type="term" value="P:lipid metabolic process"/>
    <property type="evidence" value="ECO:0007669"/>
    <property type="project" value="UniProtKB-KW"/>
</dbReference>
<reference evidence="9 10" key="1">
    <citation type="journal article" date="2007" name="Science">
        <title>Genomic minimalism in the early diverging intestinal parasite Giardia lamblia.</title>
        <authorList>
            <person name="Morrison H.G."/>
            <person name="McArthur A.G."/>
            <person name="Gillin F.D."/>
            <person name="Aley S.B."/>
            <person name="Adam R.D."/>
            <person name="Olsen G.J."/>
            <person name="Best A.A."/>
            <person name="Cande W.Z."/>
            <person name="Chen F."/>
            <person name="Cipriano M.J."/>
            <person name="Davids B.J."/>
            <person name="Dawson S.C."/>
            <person name="Elmendorf H.G."/>
            <person name="Hehl A.B."/>
            <person name="Holder M.E."/>
            <person name="Huse S.M."/>
            <person name="Kim U.U."/>
            <person name="Lasek-Nesselquist E."/>
            <person name="Manning G."/>
            <person name="Nigam A."/>
            <person name="Nixon J.E."/>
            <person name="Palm D."/>
            <person name="Passamaneck N.E."/>
            <person name="Prabhu A."/>
            <person name="Reich C.I."/>
            <person name="Reiner D.S."/>
            <person name="Samuelson J."/>
            <person name="Svard S.G."/>
            <person name="Sogin M.L."/>
        </authorList>
    </citation>
    <scope>NUCLEOTIDE SEQUENCE [LARGE SCALE GENOMIC DNA]</scope>
    <source>
        <strain evidence="9 10">WB C6</strain>
    </source>
</reference>
<keyword evidence="3" id="KW-0808">Transferase</keyword>
<dbReference type="PANTHER" id="PTHR23063:SF52">
    <property type="entry name" value="LYSOPHOSPHATIDYLCHOLINE ACYLTRANSFERASE"/>
    <property type="match status" value="1"/>
</dbReference>
<evidence type="ECO:0000256" key="1">
    <source>
        <dbReference type="ARBA" id="ARBA00004370"/>
    </source>
</evidence>
<dbReference type="InterPro" id="IPR002123">
    <property type="entry name" value="Plipid/glycerol_acylTrfase"/>
</dbReference>
<dbReference type="SMART" id="SM00563">
    <property type="entry name" value="PlsC"/>
    <property type="match status" value="1"/>
</dbReference>
<evidence type="ECO:0000256" key="7">
    <source>
        <dbReference type="ARBA" id="ARBA00023136"/>
    </source>
</evidence>
<accession>A8BVQ1</accession>
<proteinExistence type="inferred from homology"/>
<dbReference type="STRING" id="184922.A8BVQ1"/>
<organism evidence="9 10">
    <name type="scientific">Giardia intestinalis (strain ATCC 50803 / WB clone C6)</name>
    <name type="common">Giardia lamblia</name>
    <dbReference type="NCBI Taxonomy" id="184922"/>
    <lineage>
        <taxon>Eukaryota</taxon>
        <taxon>Metamonada</taxon>
        <taxon>Diplomonadida</taxon>
        <taxon>Hexamitidae</taxon>
        <taxon>Giardiinae</taxon>
        <taxon>Giardia</taxon>
    </lineage>
</organism>
<dbReference type="HOGENOM" id="CLU_648033_0_0_1"/>
<dbReference type="AlphaFoldDB" id="A8BVQ1"/>
<comment type="caution">
    <text evidence="9">The sequence shown here is derived from an EMBL/GenBank/DDBJ whole genome shotgun (WGS) entry which is preliminary data.</text>
</comment>
<gene>
    <name evidence="9" type="ORF">GL50803_002692</name>
</gene>
<comment type="subcellular location">
    <subcellularLocation>
        <location evidence="1">Membrane</location>
    </subcellularLocation>
</comment>
<dbReference type="RefSeq" id="XP_001704595.1">
    <property type="nucleotide sequence ID" value="XM_001704543.1"/>
</dbReference>
<name>A8BVQ1_GIAIC</name>
<keyword evidence="5" id="KW-1133">Transmembrane helix</keyword>
<evidence type="ECO:0000256" key="3">
    <source>
        <dbReference type="ARBA" id="ARBA00022679"/>
    </source>
</evidence>
<evidence type="ECO:0000256" key="4">
    <source>
        <dbReference type="ARBA" id="ARBA00022692"/>
    </source>
</evidence>
<evidence type="ECO:0000256" key="2">
    <source>
        <dbReference type="ARBA" id="ARBA00008655"/>
    </source>
</evidence>
<keyword evidence="6" id="KW-0443">Lipid metabolism</keyword>
<dbReference type="Proteomes" id="UP000001548">
    <property type="component" value="Unassembled WGS sequence"/>
</dbReference>
<dbReference type="KEGG" id="gla:GL50803_002692"/>
<evidence type="ECO:0000313" key="9">
    <source>
        <dbReference type="EMBL" id="KAE8304521.1"/>
    </source>
</evidence>
<dbReference type="GO" id="GO:0016020">
    <property type="term" value="C:membrane"/>
    <property type="evidence" value="ECO:0007669"/>
    <property type="project" value="UniProtKB-SubCell"/>
</dbReference>
<dbReference type="VEuPathDB" id="GiardiaDB:GL50803_2692"/>
<dbReference type="SUPFAM" id="SSF69593">
    <property type="entry name" value="Glycerol-3-phosphate (1)-acyltransferase"/>
    <property type="match status" value="1"/>
</dbReference>
<keyword evidence="8 9" id="KW-0012">Acyltransferase</keyword>
<dbReference type="EMBL" id="AACB03000002">
    <property type="protein sequence ID" value="KAE8304521.1"/>
    <property type="molecule type" value="Genomic_DNA"/>
</dbReference>
<evidence type="ECO:0000256" key="5">
    <source>
        <dbReference type="ARBA" id="ARBA00022989"/>
    </source>
</evidence>
<dbReference type="GeneID" id="5697432"/>
<dbReference type="OMA" id="AKCHAIV"/>
<dbReference type="Pfam" id="PF01553">
    <property type="entry name" value="Acyltransferase"/>
    <property type="match status" value="1"/>
</dbReference>
<keyword evidence="4" id="KW-0812">Transmembrane</keyword>
<keyword evidence="7" id="KW-0472">Membrane</keyword>
<evidence type="ECO:0000256" key="6">
    <source>
        <dbReference type="ARBA" id="ARBA00023098"/>
    </source>
</evidence>
<comment type="similarity">
    <text evidence="2">Belongs to the 1-acyl-sn-glycerol-3-phosphate acyltransferase family.</text>
</comment>
<protein>
    <submittedName>
        <fullName evidence="9">Acyltransferase</fullName>
    </submittedName>
</protein>
<dbReference type="GO" id="GO:0016746">
    <property type="term" value="F:acyltransferase activity"/>
    <property type="evidence" value="ECO:0007669"/>
    <property type="project" value="UniProtKB-KW"/>
</dbReference>
<keyword evidence="10" id="KW-1185">Reference proteome</keyword>
<evidence type="ECO:0000313" key="10">
    <source>
        <dbReference type="Proteomes" id="UP000001548"/>
    </source>
</evidence>
<dbReference type="PANTHER" id="PTHR23063">
    <property type="entry name" value="PHOSPHOLIPID ACYLTRANSFERASE"/>
    <property type="match status" value="1"/>
</dbReference>
<evidence type="ECO:0000256" key="8">
    <source>
        <dbReference type="ARBA" id="ARBA00023315"/>
    </source>
</evidence>